<dbReference type="Proteomes" id="UP000034954">
    <property type="component" value="Unassembled WGS sequence"/>
</dbReference>
<evidence type="ECO:0000313" key="8">
    <source>
        <dbReference type="Proteomes" id="UP000034954"/>
    </source>
</evidence>
<gene>
    <name evidence="7" type="ORF">BROFUL_02641</name>
</gene>
<dbReference type="PANTHER" id="PTHR32329:SF2">
    <property type="entry name" value="BIFUNCTIONAL PROTEIN [INCLUDES 2-HYDROXYACYL-COA DEHYDRATASE (N-TER) AND ITS ACTIVATOR DOMAIN (C_TERM)"/>
    <property type="match status" value="1"/>
</dbReference>
<organism evidence="7 8">
    <name type="scientific">Candidatus Brocadia fulgida</name>
    <dbReference type="NCBI Taxonomy" id="380242"/>
    <lineage>
        <taxon>Bacteria</taxon>
        <taxon>Pseudomonadati</taxon>
        <taxon>Planctomycetota</taxon>
        <taxon>Candidatus Brocadiia</taxon>
        <taxon>Candidatus Brocadiales</taxon>
        <taxon>Candidatus Brocadiaceae</taxon>
        <taxon>Candidatus Brocadia</taxon>
    </lineage>
</organism>
<evidence type="ECO:0000256" key="2">
    <source>
        <dbReference type="ARBA" id="ARBA00011738"/>
    </source>
</evidence>
<dbReference type="InterPro" id="IPR051805">
    <property type="entry name" value="Dehydratase_Activator_Redct"/>
</dbReference>
<dbReference type="InterPro" id="IPR010327">
    <property type="entry name" value="FldB/FldC_alpha/beta"/>
</dbReference>
<comment type="cofactor">
    <cofactor evidence="1">
        <name>[4Fe-4S] cluster</name>
        <dbReference type="ChEBI" id="CHEBI:49883"/>
    </cofactor>
</comment>
<dbReference type="SUPFAM" id="SSF53067">
    <property type="entry name" value="Actin-like ATPase domain"/>
    <property type="match status" value="1"/>
</dbReference>
<evidence type="ECO:0000256" key="1">
    <source>
        <dbReference type="ARBA" id="ARBA00001966"/>
    </source>
</evidence>
<dbReference type="Gene3D" id="3.30.420.40">
    <property type="match status" value="2"/>
</dbReference>
<evidence type="ECO:0000259" key="6">
    <source>
        <dbReference type="Pfam" id="PF01869"/>
    </source>
</evidence>
<dbReference type="InterPro" id="IPR008275">
    <property type="entry name" value="CoA_E_activase_dom"/>
</dbReference>
<dbReference type="NCBIfam" id="TIGR00241">
    <property type="entry name" value="CoA_E_activ"/>
    <property type="match status" value="1"/>
</dbReference>
<dbReference type="PANTHER" id="PTHR32329">
    <property type="entry name" value="BIFUNCTIONAL PROTEIN [INCLUDES 2-HYDROXYACYL-COA DEHYDRATASE (N-TER) AND ITS ACTIVATOR DOMAIN (C_TERM)-RELATED"/>
    <property type="match status" value="1"/>
</dbReference>
<dbReference type="EMBL" id="LAQJ01000240">
    <property type="protein sequence ID" value="KKO18689.1"/>
    <property type="molecule type" value="Genomic_DNA"/>
</dbReference>
<dbReference type="GO" id="GO:0051536">
    <property type="term" value="F:iron-sulfur cluster binding"/>
    <property type="evidence" value="ECO:0007669"/>
    <property type="project" value="UniProtKB-KW"/>
</dbReference>
<dbReference type="PATRIC" id="fig|380242.3.peg.3276"/>
<comment type="caution">
    <text evidence="7">The sequence shown here is derived from an EMBL/GenBank/DDBJ whole genome shotgun (WGS) entry which is preliminary data.</text>
</comment>
<keyword evidence="8" id="KW-1185">Reference proteome</keyword>
<keyword evidence="3" id="KW-0479">Metal-binding</keyword>
<sequence length="641" mass="71491">MYTIGIDIGSMSTNGILINEKKEILSSIIIPTGASSKKAADKTFQQILTEHKLSERDIDYIVATGYGRIKVPFANEVVTEITCHAKGANYYFPMARTIIDIGGQDSKVIKVDANGNVLDFVMNDKCAAGTGRFLEVMARTLEIDLEEMGPISLNGKENVSVSSLCTVFAESEVVSLIGADHRTADICKGLHVSIAKRITAQLKRIGLEEEIVMTGGVAKNIGVVTELEKSLGCKIKISEEPQINGALGAALIALEKARAKTSAPVSVSVSVSGNDRTDAAVTEFSVDDHTLPKIGYFCSYTPVELIRAAGFHPVRIKGSDQESSAANEMLCGNICPYIKAVVDQKINGHLEDFKGMVFVNSCDGMRRLYDAWVKLDDGKKSFNYILDIPKNTDEAAVFYYANLLKNFKEKLETFFTLKINQDDINQSITLYNAVREKVRMFLQKYWSGYLGQSGYEIFSLLKKGVNAVPEKFQSYLTHLMKQREGVRDTRDVTRLFVWGSIMENEKIMKIIEDAGSKVIAEDLCNGSRYFDAQIHVSSDPILSIARRYIMRSPCSRMVNIFDRINNVLTTMQERSIHGAIYHTLKFCDHNLLDYPVIKKTFHEKNIPLLHLNCDYTLSSEGQIKTRVEAFLEQLTSTSRKE</sequence>
<dbReference type="InterPro" id="IPR043129">
    <property type="entry name" value="ATPase_NBD"/>
</dbReference>
<dbReference type="AlphaFoldDB" id="A0A0M2UW11"/>
<evidence type="ECO:0000256" key="4">
    <source>
        <dbReference type="ARBA" id="ARBA00023004"/>
    </source>
</evidence>
<dbReference type="FunFam" id="3.30.420.40:FF:000217">
    <property type="entry name" value="2-hydroxyisocaproyl-CoA dehydratase activator"/>
    <property type="match status" value="1"/>
</dbReference>
<dbReference type="GO" id="GO:0046872">
    <property type="term" value="F:metal ion binding"/>
    <property type="evidence" value="ECO:0007669"/>
    <property type="project" value="UniProtKB-KW"/>
</dbReference>
<reference evidence="7 8" key="1">
    <citation type="journal article" date="2013" name="BMC Microbiol.">
        <title>Identification of the type II cytochrome c maturation pathway in anammox bacteria by comparative genomics.</title>
        <authorList>
            <person name="Ferousi C."/>
            <person name="Speth D.R."/>
            <person name="Reimann J."/>
            <person name="Op den Camp H.J."/>
            <person name="Allen J.W."/>
            <person name="Keltjens J.T."/>
            <person name="Jetten M.S."/>
        </authorList>
    </citation>
    <scope>NUCLEOTIDE SEQUENCE [LARGE SCALE GENOMIC DNA]</scope>
    <source>
        <strain evidence="7">RU1</strain>
    </source>
</reference>
<dbReference type="Gene3D" id="3.40.50.11900">
    <property type="match status" value="1"/>
</dbReference>
<comment type="subunit">
    <text evidence="2">Homodimer.</text>
</comment>
<dbReference type="Pfam" id="PF06050">
    <property type="entry name" value="HGD-D"/>
    <property type="match status" value="1"/>
</dbReference>
<protein>
    <submittedName>
        <fullName evidence="7">CoA-substrate-specific enzyme activase</fullName>
    </submittedName>
</protein>
<feature type="domain" description="ATPase BadF/BadG/BcrA/BcrD type" evidence="6">
    <location>
        <begin position="4"/>
        <end position="253"/>
    </location>
</feature>
<proteinExistence type="predicted"/>
<dbReference type="Pfam" id="PF01869">
    <property type="entry name" value="BcrAD_BadFG"/>
    <property type="match status" value="1"/>
</dbReference>
<keyword evidence="4" id="KW-0408">Iron</keyword>
<evidence type="ECO:0000313" key="7">
    <source>
        <dbReference type="EMBL" id="KKO18689.1"/>
    </source>
</evidence>
<name>A0A0M2UW11_9BACT</name>
<dbReference type="InterPro" id="IPR002731">
    <property type="entry name" value="ATPase_BadF"/>
</dbReference>
<dbReference type="CDD" id="cd24036">
    <property type="entry name" value="ASKHA_NBD_BcrAD_BadFG_HgdC_HadI"/>
    <property type="match status" value="1"/>
</dbReference>
<keyword evidence="5" id="KW-0411">Iron-sulfur</keyword>
<evidence type="ECO:0000256" key="3">
    <source>
        <dbReference type="ARBA" id="ARBA00022723"/>
    </source>
</evidence>
<evidence type="ECO:0000256" key="5">
    <source>
        <dbReference type="ARBA" id="ARBA00023014"/>
    </source>
</evidence>
<accession>A0A0M2UW11</accession>
<dbReference type="Gene3D" id="3.40.50.11890">
    <property type="match status" value="1"/>
</dbReference>